<dbReference type="SUPFAM" id="SSF51735">
    <property type="entry name" value="NAD(P)-binding Rossmann-fold domains"/>
    <property type="match status" value="1"/>
</dbReference>
<keyword evidence="3" id="KW-1185">Reference proteome</keyword>
<accession>A0ABW1QSX4</accession>
<protein>
    <submittedName>
        <fullName evidence="2">SDR family oxidoreductase</fullName>
        <ecNumber evidence="2">1.-.-.-</ecNumber>
    </submittedName>
</protein>
<dbReference type="InterPro" id="IPR036291">
    <property type="entry name" value="NAD(P)-bd_dom_sf"/>
</dbReference>
<comment type="similarity">
    <text evidence="1">Belongs to the short-chain dehydrogenases/reductases (SDR) family.</text>
</comment>
<dbReference type="InterPro" id="IPR002347">
    <property type="entry name" value="SDR_fam"/>
</dbReference>
<evidence type="ECO:0000313" key="2">
    <source>
        <dbReference type="EMBL" id="MFC6152393.1"/>
    </source>
</evidence>
<dbReference type="RefSeq" id="WP_164878764.1">
    <property type="nucleotide sequence ID" value="NZ_CP034929.1"/>
</dbReference>
<dbReference type="PANTHER" id="PTHR24314">
    <property type="entry name" value="NON-SPECIFIC LIPID TRANSFER PROTEIN-RELATED"/>
    <property type="match status" value="1"/>
</dbReference>
<evidence type="ECO:0000256" key="1">
    <source>
        <dbReference type="RuleBase" id="RU000363"/>
    </source>
</evidence>
<sequence>MSTAVITGSTKGIGHAMAREFRRHGYNVVVSGRSAESVDAAVAELVAAPGNGHVTGLATDVSDVDAVQALWDHAVAQHGSVDVWINNAGVAHTTEKVVDTKPADVHAMVRTNMLGTIFGSQVALRGMTAQGSGKLFNVLGGGSDGRLRPGMGVYSATKRGLDMLTRALVKESKETPVLVGQIRPGILISDGWLREAQRAPEQVSSQRKALNYLSDHVDDVAPYLVSEVMTTTKTGSEISWLTNRRIATRFMTPGYAKKNDVMARYGL</sequence>
<reference evidence="3" key="1">
    <citation type="journal article" date="2019" name="Int. J. Syst. Evol. Microbiol.">
        <title>The Global Catalogue of Microorganisms (GCM) 10K type strain sequencing project: providing services to taxonomists for standard genome sequencing and annotation.</title>
        <authorList>
            <consortium name="The Broad Institute Genomics Platform"/>
            <consortium name="The Broad Institute Genome Sequencing Center for Infectious Disease"/>
            <person name="Wu L."/>
            <person name="Ma J."/>
        </authorList>
    </citation>
    <scope>NUCLEOTIDE SEQUENCE [LARGE SCALE GENOMIC DNA]</scope>
    <source>
        <strain evidence="3">DFY28</strain>
    </source>
</reference>
<dbReference type="PRINTS" id="PR00081">
    <property type="entry name" value="GDHRDH"/>
</dbReference>
<dbReference type="PANTHER" id="PTHR24314:SF21">
    <property type="entry name" value="CHLOROPHYLL(IDE) B REDUCTASE NYC1, CHLOROPLASTIC-RELATED"/>
    <property type="match status" value="1"/>
</dbReference>
<dbReference type="EMBL" id="JBHSQI010000001">
    <property type="protein sequence ID" value="MFC6152393.1"/>
    <property type="molecule type" value="Genomic_DNA"/>
</dbReference>
<dbReference type="Pfam" id="PF00106">
    <property type="entry name" value="adh_short"/>
    <property type="match status" value="1"/>
</dbReference>
<dbReference type="CDD" id="cd05233">
    <property type="entry name" value="SDR_c"/>
    <property type="match status" value="1"/>
</dbReference>
<dbReference type="EC" id="1.-.-.-" evidence="2"/>
<dbReference type="GO" id="GO:0016491">
    <property type="term" value="F:oxidoreductase activity"/>
    <property type="evidence" value="ECO:0007669"/>
    <property type="project" value="UniProtKB-KW"/>
</dbReference>
<name>A0ABW1QSX4_9ACTN</name>
<evidence type="ECO:0000313" key="3">
    <source>
        <dbReference type="Proteomes" id="UP001596098"/>
    </source>
</evidence>
<keyword evidence="2" id="KW-0560">Oxidoreductase</keyword>
<proteinExistence type="inferred from homology"/>
<comment type="caution">
    <text evidence="2">The sequence shown here is derived from an EMBL/GenBank/DDBJ whole genome shotgun (WGS) entry which is preliminary data.</text>
</comment>
<dbReference type="Gene3D" id="3.40.50.720">
    <property type="entry name" value="NAD(P)-binding Rossmann-like Domain"/>
    <property type="match status" value="1"/>
</dbReference>
<organism evidence="2 3">
    <name type="scientific">Nocardioides yefusunii</name>
    <dbReference type="NCBI Taxonomy" id="2500546"/>
    <lineage>
        <taxon>Bacteria</taxon>
        <taxon>Bacillati</taxon>
        <taxon>Actinomycetota</taxon>
        <taxon>Actinomycetes</taxon>
        <taxon>Propionibacteriales</taxon>
        <taxon>Nocardioidaceae</taxon>
        <taxon>Nocardioides</taxon>
    </lineage>
</organism>
<gene>
    <name evidence="2" type="ORF">ACFPWU_01775</name>
</gene>
<dbReference type="Proteomes" id="UP001596098">
    <property type="component" value="Unassembled WGS sequence"/>
</dbReference>
<dbReference type="InterPro" id="IPR052625">
    <property type="entry name" value="Chl_b_Red"/>
</dbReference>
<dbReference type="PRINTS" id="PR00080">
    <property type="entry name" value="SDRFAMILY"/>
</dbReference>